<dbReference type="InterPro" id="IPR036390">
    <property type="entry name" value="WH_DNA-bd_sf"/>
</dbReference>
<accession>A0ABT2I092</accession>
<dbReference type="SUPFAM" id="SSF46785">
    <property type="entry name" value="Winged helix' DNA-binding domain"/>
    <property type="match status" value="1"/>
</dbReference>
<dbReference type="Gene3D" id="1.10.10.10">
    <property type="entry name" value="Winged helix-like DNA-binding domain superfamily/Winged helix DNA-binding domain"/>
    <property type="match status" value="1"/>
</dbReference>
<gene>
    <name evidence="1" type="ORF">NZK81_00835</name>
</gene>
<dbReference type="Proteomes" id="UP001165583">
    <property type="component" value="Unassembled WGS sequence"/>
</dbReference>
<evidence type="ECO:0000313" key="1">
    <source>
        <dbReference type="EMBL" id="MCT2398083.1"/>
    </source>
</evidence>
<dbReference type="RefSeq" id="WP_260043152.1">
    <property type="nucleotide sequence ID" value="NZ_JANZXA010000001.1"/>
</dbReference>
<evidence type="ECO:0000313" key="2">
    <source>
        <dbReference type="Proteomes" id="UP001165583"/>
    </source>
</evidence>
<sequence>MQQNTNRERESSSLFEKLGLDLNIDLRTRNSTACNDTTDGGTNIAEILFKIRRKRDEVLGSGIFHDPAWDILLSLYCAEADQKPIHISSACLAAGVPASTGARWAAILIQNGHVEQHNDPADAGQSLLSLTPSARKALDSLFAPFESR</sequence>
<name>A0ABT2I092_9SPHN</name>
<dbReference type="EMBL" id="JANZXA010000001">
    <property type="protein sequence ID" value="MCT2398083.1"/>
    <property type="molecule type" value="Genomic_DNA"/>
</dbReference>
<organism evidence="1 2">
    <name type="scientific">Novosphingobium mangrovi</name>
    <name type="common">ex Huang et al. 2023</name>
    <dbReference type="NCBI Taxonomy" id="2976432"/>
    <lineage>
        <taxon>Bacteria</taxon>
        <taxon>Pseudomonadati</taxon>
        <taxon>Pseudomonadota</taxon>
        <taxon>Alphaproteobacteria</taxon>
        <taxon>Sphingomonadales</taxon>
        <taxon>Sphingomonadaceae</taxon>
        <taxon>Novosphingobium</taxon>
    </lineage>
</organism>
<protein>
    <submittedName>
        <fullName evidence="1">MarR family winged helix-turn-helix transcriptional regulator</fullName>
    </submittedName>
</protein>
<proteinExistence type="predicted"/>
<dbReference type="InterPro" id="IPR036388">
    <property type="entry name" value="WH-like_DNA-bd_sf"/>
</dbReference>
<reference evidence="1" key="1">
    <citation type="submission" date="2022-09" db="EMBL/GenBank/DDBJ databases">
        <title>Novosphingobium sp. Nov., a polycyclic aromatic hydrocarbon-degrading bacterium isolated form mangrove sediments in HongKong.</title>
        <authorList>
            <person name="Hu Z."/>
        </authorList>
    </citation>
    <scope>NUCLEOTIDE SEQUENCE</scope>
    <source>
        <strain evidence="1">HK4-1</strain>
    </source>
</reference>
<keyword evidence="2" id="KW-1185">Reference proteome</keyword>
<comment type="caution">
    <text evidence="1">The sequence shown here is derived from an EMBL/GenBank/DDBJ whole genome shotgun (WGS) entry which is preliminary data.</text>
</comment>